<proteinExistence type="predicted"/>
<evidence type="ECO:0000313" key="3">
    <source>
        <dbReference type="Proteomes" id="UP000007431"/>
    </source>
</evidence>
<gene>
    <name evidence="2" type="ORF">SCHCODRAFT_112594</name>
</gene>
<dbReference type="AlphaFoldDB" id="D8QFF8"/>
<accession>D8QFF8</accession>
<protein>
    <recommendedName>
        <fullName evidence="4">F-box domain-containing protein</fullName>
    </recommendedName>
</protein>
<dbReference type="EMBL" id="GL377311">
    <property type="protein sequence ID" value="EFI93122.1"/>
    <property type="molecule type" value="Genomic_DNA"/>
</dbReference>
<dbReference type="OrthoDB" id="3155440at2759"/>
<dbReference type="InParanoid" id="D8QFF8"/>
<reference evidence="2 3" key="1">
    <citation type="journal article" date="2010" name="Nat. Biotechnol.">
        <title>Genome sequence of the model mushroom Schizophyllum commune.</title>
        <authorList>
            <person name="Ohm R.A."/>
            <person name="de Jong J.F."/>
            <person name="Lugones L.G."/>
            <person name="Aerts A."/>
            <person name="Kothe E."/>
            <person name="Stajich J.E."/>
            <person name="de Vries R.P."/>
            <person name="Record E."/>
            <person name="Levasseur A."/>
            <person name="Baker S.E."/>
            <person name="Bartholomew K.A."/>
            <person name="Coutinho P.M."/>
            <person name="Erdmann S."/>
            <person name="Fowler T.J."/>
            <person name="Gathman A.C."/>
            <person name="Lombard V."/>
            <person name="Henrissat B."/>
            <person name="Knabe N."/>
            <person name="Kuees U."/>
            <person name="Lilly W.W."/>
            <person name="Lindquist E."/>
            <person name="Lucas S."/>
            <person name="Magnuson J.K."/>
            <person name="Piumi F."/>
            <person name="Raudaskoski M."/>
            <person name="Salamov A."/>
            <person name="Schmutz J."/>
            <person name="Schwarze F.W.M.R."/>
            <person name="vanKuyk P.A."/>
            <person name="Horton J.S."/>
            <person name="Grigoriev I.V."/>
            <person name="Woesten H.A.B."/>
        </authorList>
    </citation>
    <scope>NUCLEOTIDE SEQUENCE [LARGE SCALE GENOMIC DNA]</scope>
    <source>
        <strain evidence="3">H4-8 / FGSC 9210</strain>
    </source>
</reference>
<dbReference type="HOGENOM" id="CLU_022386_0_0_1"/>
<keyword evidence="3" id="KW-1185">Reference proteome</keyword>
<dbReference type="Proteomes" id="UP000007431">
    <property type="component" value="Unassembled WGS sequence"/>
</dbReference>
<evidence type="ECO:0008006" key="4">
    <source>
        <dbReference type="Google" id="ProtNLM"/>
    </source>
</evidence>
<organism evidence="3">
    <name type="scientific">Schizophyllum commune (strain H4-8 / FGSC 9210)</name>
    <name type="common">Split gill fungus</name>
    <dbReference type="NCBI Taxonomy" id="578458"/>
    <lineage>
        <taxon>Eukaryota</taxon>
        <taxon>Fungi</taxon>
        <taxon>Dikarya</taxon>
        <taxon>Basidiomycota</taxon>
        <taxon>Agaricomycotina</taxon>
        <taxon>Agaricomycetes</taxon>
        <taxon>Agaricomycetidae</taxon>
        <taxon>Agaricales</taxon>
        <taxon>Schizophyllaceae</taxon>
        <taxon>Schizophyllum</taxon>
    </lineage>
</organism>
<name>D8QFF8_SCHCM</name>
<evidence type="ECO:0000256" key="1">
    <source>
        <dbReference type="SAM" id="MobiDB-lite"/>
    </source>
</evidence>
<dbReference type="GeneID" id="9591796"/>
<feature type="non-terminal residue" evidence="2">
    <location>
        <position position="660"/>
    </location>
</feature>
<sequence length="660" mass="73722">MTASIDAALKEQTSQQTVTQVATRSARQPFPIHDLPNELINHILTLSVPSELVDPKPGSVGRAYSDLRAFLIQCGVLDYPTLLSHVCSKWRDLIRANPTVWSYILVSATGWLEMRPEDYERPLALSGDEPLTLNVDIRVASITDLLSSPPFSKHIHRIRTLCIDICPGGGAKPLFPIIEKLATPSLEILRIFNLSNMHDCSPWRFDEGHQQRVILHNAPRLKQLSLHGSWACADLTERDQARDAFPFGNLGAKAWHGIDWSRLTVLRLPDISRWAHDLLILVASAPQLRALQCTVLGEPEDLVENDPELQHHWRDSEEGEDEEEPTEEERREAAAQALHGLTRPQSRADFMRKRRTIMGPHVLAYLSELNISVHHSDRGPSAFSDITDQRSGLAKFLGGLITPALASLTVTALKGLAVEIVHHSVFNDHHSDGYDSGSYHSNGYHSDGYESEDHALDGYGPDCFGSDDASGTETDAQEGGAVNFLLRPHLAALIERSQCTIRHLSLTEVFVSLQELFSLIELCHELRSLHLCNPLREMGSSLIRGFATRTDQDGRLLAPKLQRLVIKSVCQIWGPRFPVSAVLDMIDVRWPPGSSDTPVYVEVVHSPKGEYEKGTPRSAVQERMHRRLVNMQARKDLQLVIGKPQGVGMHLWFGRAWDNV</sequence>
<evidence type="ECO:0000313" key="2">
    <source>
        <dbReference type="EMBL" id="EFI93122.1"/>
    </source>
</evidence>
<dbReference type="KEGG" id="scm:SCHCO_02068975"/>
<dbReference type="VEuPathDB" id="FungiDB:SCHCODRAFT_02068975"/>
<feature type="region of interest" description="Disordered" evidence="1">
    <location>
        <begin position="304"/>
        <end position="339"/>
    </location>
</feature>
<feature type="compositionally biased region" description="Acidic residues" evidence="1">
    <location>
        <begin position="317"/>
        <end position="327"/>
    </location>
</feature>